<proteinExistence type="predicted"/>
<evidence type="ECO:0000313" key="3">
    <source>
        <dbReference type="Proteomes" id="UP000324222"/>
    </source>
</evidence>
<organism evidence="2 3">
    <name type="scientific">Portunus trituberculatus</name>
    <name type="common">Swimming crab</name>
    <name type="synonym">Neptunus trituberculatus</name>
    <dbReference type="NCBI Taxonomy" id="210409"/>
    <lineage>
        <taxon>Eukaryota</taxon>
        <taxon>Metazoa</taxon>
        <taxon>Ecdysozoa</taxon>
        <taxon>Arthropoda</taxon>
        <taxon>Crustacea</taxon>
        <taxon>Multicrustacea</taxon>
        <taxon>Malacostraca</taxon>
        <taxon>Eumalacostraca</taxon>
        <taxon>Eucarida</taxon>
        <taxon>Decapoda</taxon>
        <taxon>Pleocyemata</taxon>
        <taxon>Brachyura</taxon>
        <taxon>Eubrachyura</taxon>
        <taxon>Portunoidea</taxon>
        <taxon>Portunidae</taxon>
        <taxon>Portuninae</taxon>
        <taxon>Portunus</taxon>
    </lineage>
</organism>
<keyword evidence="3" id="KW-1185">Reference proteome</keyword>
<comment type="caution">
    <text evidence="2">The sequence shown here is derived from an EMBL/GenBank/DDBJ whole genome shotgun (WGS) entry which is preliminary data.</text>
</comment>
<feature type="region of interest" description="Disordered" evidence="1">
    <location>
        <begin position="80"/>
        <end position="104"/>
    </location>
</feature>
<protein>
    <recommendedName>
        <fullName evidence="4">Reverse transcriptase domain-containing protein</fullName>
    </recommendedName>
</protein>
<name>A0A5B7JP48_PORTR</name>
<evidence type="ECO:0008006" key="4">
    <source>
        <dbReference type="Google" id="ProtNLM"/>
    </source>
</evidence>
<reference evidence="2 3" key="1">
    <citation type="submission" date="2019-05" db="EMBL/GenBank/DDBJ databases">
        <title>Another draft genome of Portunus trituberculatus and its Hox gene families provides insights of decapod evolution.</title>
        <authorList>
            <person name="Jeong J.-H."/>
            <person name="Song I."/>
            <person name="Kim S."/>
            <person name="Choi T."/>
            <person name="Kim D."/>
            <person name="Ryu S."/>
            <person name="Kim W."/>
        </authorList>
    </citation>
    <scope>NUCLEOTIDE SEQUENCE [LARGE SCALE GENOMIC DNA]</scope>
    <source>
        <tissue evidence="2">Muscle</tissue>
    </source>
</reference>
<dbReference type="AlphaFoldDB" id="A0A5B7JP48"/>
<gene>
    <name evidence="2" type="ORF">E2C01_090077</name>
</gene>
<dbReference type="EMBL" id="VSRR010100162">
    <property type="protein sequence ID" value="MPC94887.1"/>
    <property type="molecule type" value="Genomic_DNA"/>
</dbReference>
<evidence type="ECO:0000313" key="2">
    <source>
        <dbReference type="EMBL" id="MPC94887.1"/>
    </source>
</evidence>
<sequence>MGRLCFLILIDDAVTNTPHRWKYVDDCTVGVSLNNKNPDYSALQTTLNSLQEWSAESRMTINHTKTVVMHILTSSAAVPHLPTTIPGSSPPPSSSVSQAARSHNGRSADMEITRYCHSEIGSLQTLHAV</sequence>
<dbReference type="Proteomes" id="UP000324222">
    <property type="component" value="Unassembled WGS sequence"/>
</dbReference>
<evidence type="ECO:0000256" key="1">
    <source>
        <dbReference type="SAM" id="MobiDB-lite"/>
    </source>
</evidence>
<dbReference type="OrthoDB" id="6381911at2759"/>
<accession>A0A5B7JP48</accession>